<evidence type="ECO:0000313" key="1">
    <source>
        <dbReference type="EMBL" id="KAI4815280.1"/>
    </source>
</evidence>
<name>A0ACB9WPG9_CHAAC</name>
<comment type="caution">
    <text evidence="1">The sequence shown here is derived from an EMBL/GenBank/DDBJ whole genome shotgun (WGS) entry which is preliminary data.</text>
</comment>
<evidence type="ECO:0000313" key="2">
    <source>
        <dbReference type="Proteomes" id="UP001057452"/>
    </source>
</evidence>
<sequence>RGASCQYCEAGGIIPRKQQHNINPPSLSYNKSSRTLNLLAGGLKSDPFPPPGTHLSWTALSLRD</sequence>
<accession>A0ACB9WPG9</accession>
<keyword evidence="2" id="KW-1185">Reference proteome</keyword>
<feature type="non-terminal residue" evidence="1">
    <location>
        <position position="1"/>
    </location>
</feature>
<dbReference type="EMBL" id="CM043797">
    <property type="protein sequence ID" value="KAI4815280.1"/>
    <property type="molecule type" value="Genomic_DNA"/>
</dbReference>
<dbReference type="Proteomes" id="UP001057452">
    <property type="component" value="Chromosome 13"/>
</dbReference>
<feature type="non-terminal residue" evidence="1">
    <location>
        <position position="64"/>
    </location>
</feature>
<reference evidence="1" key="1">
    <citation type="submission" date="2022-05" db="EMBL/GenBank/DDBJ databases">
        <title>Chromosome-level genome of Chaenocephalus aceratus.</title>
        <authorList>
            <person name="Park H."/>
        </authorList>
    </citation>
    <scope>NUCLEOTIDE SEQUENCE</scope>
    <source>
        <strain evidence="1">KU_202001</strain>
    </source>
</reference>
<gene>
    <name evidence="1" type="ORF">KUCAC02_005433</name>
</gene>
<proteinExistence type="predicted"/>
<protein>
    <submittedName>
        <fullName evidence="1">Uncharacterized protein</fullName>
    </submittedName>
</protein>
<organism evidence="1 2">
    <name type="scientific">Chaenocephalus aceratus</name>
    <name type="common">Blackfin icefish</name>
    <name type="synonym">Chaenichthys aceratus</name>
    <dbReference type="NCBI Taxonomy" id="36190"/>
    <lineage>
        <taxon>Eukaryota</taxon>
        <taxon>Metazoa</taxon>
        <taxon>Chordata</taxon>
        <taxon>Craniata</taxon>
        <taxon>Vertebrata</taxon>
        <taxon>Euteleostomi</taxon>
        <taxon>Actinopterygii</taxon>
        <taxon>Neopterygii</taxon>
        <taxon>Teleostei</taxon>
        <taxon>Neoteleostei</taxon>
        <taxon>Acanthomorphata</taxon>
        <taxon>Eupercaria</taxon>
        <taxon>Perciformes</taxon>
        <taxon>Notothenioidei</taxon>
        <taxon>Channichthyidae</taxon>
        <taxon>Chaenocephalus</taxon>
    </lineage>
</organism>